<dbReference type="Gene3D" id="3.10.620.30">
    <property type="match status" value="1"/>
</dbReference>
<dbReference type="InterPro" id="IPR002931">
    <property type="entry name" value="Transglutaminase-like"/>
</dbReference>
<sequence length="195" mass="21470">MTVDSDAPEAYLGQDAVVDFGRPEISELASGLRSQHTDDVDFARAAFEHVRDNIRHSWDAQDPRVSISASDTLAHGTGLCFAKAHLLAAILRSQGIPTGLCYQRLTDDGATFMLHGLVAVFLNGNWHRQDARGNKPGVDAQFSLGEERLAWPVRRELGERDYNRVFATPSRKVIETLEATNNILDLCRGGLPSDL</sequence>
<gene>
    <name evidence="2" type="ORF">MMF94_23120</name>
</gene>
<dbReference type="PANTHER" id="PTHR33490">
    <property type="entry name" value="BLR5614 PROTEIN-RELATED"/>
    <property type="match status" value="1"/>
</dbReference>
<name>A0ABS9TJ75_9PSEU</name>
<dbReference type="RefSeq" id="WP_241039239.1">
    <property type="nucleotide sequence ID" value="NZ_BAAAJF010000022.1"/>
</dbReference>
<comment type="caution">
    <text evidence="2">The sequence shown here is derived from an EMBL/GenBank/DDBJ whole genome shotgun (WGS) entry which is preliminary data.</text>
</comment>
<dbReference type="Proteomes" id="UP001299970">
    <property type="component" value="Unassembled WGS sequence"/>
</dbReference>
<dbReference type="InterPro" id="IPR038765">
    <property type="entry name" value="Papain-like_cys_pep_sf"/>
</dbReference>
<accession>A0ABS9TJ75</accession>
<protein>
    <submittedName>
        <fullName evidence="2">Transglutaminase family protein</fullName>
    </submittedName>
</protein>
<dbReference type="EMBL" id="JAKXMK010000020">
    <property type="protein sequence ID" value="MCH6168595.1"/>
    <property type="molecule type" value="Genomic_DNA"/>
</dbReference>
<feature type="domain" description="Transglutaminase-like" evidence="1">
    <location>
        <begin position="27"/>
        <end position="130"/>
    </location>
</feature>
<dbReference type="Pfam" id="PF01841">
    <property type="entry name" value="Transglut_core"/>
    <property type="match status" value="1"/>
</dbReference>
<evidence type="ECO:0000313" key="3">
    <source>
        <dbReference type="Proteomes" id="UP001299970"/>
    </source>
</evidence>
<proteinExistence type="predicted"/>
<evidence type="ECO:0000313" key="2">
    <source>
        <dbReference type="EMBL" id="MCH6168595.1"/>
    </source>
</evidence>
<organism evidence="2 3">
    <name type="scientific">Pseudonocardia alaniniphila</name>
    <dbReference type="NCBI Taxonomy" id="75291"/>
    <lineage>
        <taxon>Bacteria</taxon>
        <taxon>Bacillati</taxon>
        <taxon>Actinomycetota</taxon>
        <taxon>Actinomycetes</taxon>
        <taxon>Pseudonocardiales</taxon>
        <taxon>Pseudonocardiaceae</taxon>
        <taxon>Pseudonocardia</taxon>
    </lineage>
</organism>
<dbReference type="PANTHER" id="PTHR33490:SF3">
    <property type="entry name" value="CONSERVED INTEGRAL MEMBRANE PROTEIN"/>
    <property type="match status" value="1"/>
</dbReference>
<keyword evidence="3" id="KW-1185">Reference proteome</keyword>
<dbReference type="SUPFAM" id="SSF54001">
    <property type="entry name" value="Cysteine proteinases"/>
    <property type="match status" value="1"/>
</dbReference>
<evidence type="ECO:0000259" key="1">
    <source>
        <dbReference type="Pfam" id="PF01841"/>
    </source>
</evidence>
<reference evidence="2 3" key="1">
    <citation type="submission" date="2022-03" db="EMBL/GenBank/DDBJ databases">
        <title>Pseudonocardia alaer sp. nov., a novel actinomycete isolated from reed forest soil.</title>
        <authorList>
            <person name="Wang L."/>
        </authorList>
    </citation>
    <scope>NUCLEOTIDE SEQUENCE [LARGE SCALE GENOMIC DNA]</scope>
    <source>
        <strain evidence="2 3">Y-16303</strain>
    </source>
</reference>